<gene>
    <name evidence="10" type="ORF">KC207_00130</name>
</gene>
<accession>A0A941D5A4</accession>
<keyword evidence="6 7" id="KW-0472">Membrane</keyword>
<comment type="subcellular location">
    <subcellularLocation>
        <location evidence="1 7">Cell membrane</location>
        <topology evidence="1 7">Multi-pass membrane protein</topology>
    </subcellularLocation>
</comment>
<keyword evidence="2 7" id="KW-0813">Transport</keyword>
<dbReference type="RefSeq" id="WP_211600787.1">
    <property type="nucleotide sequence ID" value="NZ_JAGSNF010000001.1"/>
</dbReference>
<keyword evidence="4 7" id="KW-0812">Transmembrane</keyword>
<feature type="transmembrane region" description="Helical" evidence="7">
    <location>
        <begin position="92"/>
        <end position="116"/>
    </location>
</feature>
<protein>
    <submittedName>
        <fullName evidence="10">Carbohydrate ABC transporter permease</fullName>
    </submittedName>
</protein>
<dbReference type="PANTHER" id="PTHR43744">
    <property type="entry name" value="ABC TRANSPORTER PERMEASE PROTEIN MG189-RELATED-RELATED"/>
    <property type="match status" value="1"/>
</dbReference>
<evidence type="ECO:0000256" key="1">
    <source>
        <dbReference type="ARBA" id="ARBA00004651"/>
    </source>
</evidence>
<evidence type="ECO:0000256" key="4">
    <source>
        <dbReference type="ARBA" id="ARBA00022692"/>
    </source>
</evidence>
<dbReference type="CDD" id="cd06261">
    <property type="entry name" value="TM_PBP2"/>
    <property type="match status" value="1"/>
</dbReference>
<dbReference type="EMBL" id="JAGSNF010000001">
    <property type="protein sequence ID" value="MBR7741701.1"/>
    <property type="molecule type" value="Genomic_DNA"/>
</dbReference>
<comment type="similarity">
    <text evidence="7">Belongs to the binding-protein-dependent transport system permease family.</text>
</comment>
<dbReference type="AlphaFoldDB" id="A0A941D5A4"/>
<keyword evidence="11" id="KW-1185">Reference proteome</keyword>
<feature type="transmembrane region" description="Helical" evidence="7">
    <location>
        <begin position="262"/>
        <end position="283"/>
    </location>
</feature>
<name>A0A941D5A4_9MICO</name>
<evidence type="ECO:0000259" key="9">
    <source>
        <dbReference type="PROSITE" id="PS50928"/>
    </source>
</evidence>
<dbReference type="SUPFAM" id="SSF161098">
    <property type="entry name" value="MetI-like"/>
    <property type="match status" value="1"/>
</dbReference>
<feature type="region of interest" description="Disordered" evidence="8">
    <location>
        <begin position="1"/>
        <end position="25"/>
    </location>
</feature>
<feature type="domain" description="ABC transmembrane type-1" evidence="9">
    <location>
        <begin position="93"/>
        <end position="283"/>
    </location>
</feature>
<keyword evidence="3" id="KW-1003">Cell membrane</keyword>
<dbReference type="GO" id="GO:0055085">
    <property type="term" value="P:transmembrane transport"/>
    <property type="evidence" value="ECO:0007669"/>
    <property type="project" value="InterPro"/>
</dbReference>
<feature type="transmembrane region" description="Helical" evidence="7">
    <location>
        <begin position="30"/>
        <end position="52"/>
    </location>
</feature>
<dbReference type="Gene3D" id="1.10.3720.10">
    <property type="entry name" value="MetI-like"/>
    <property type="match status" value="1"/>
</dbReference>
<feature type="transmembrane region" description="Helical" evidence="7">
    <location>
        <begin position="128"/>
        <end position="149"/>
    </location>
</feature>
<reference evidence="10" key="1">
    <citation type="submission" date="2021-04" db="EMBL/GenBank/DDBJ databases">
        <title>Phycicoccus avicenniae sp. nov., a novel endophytic actinomycetes isolated from branch of Avicennia mariana.</title>
        <authorList>
            <person name="Tuo L."/>
        </authorList>
    </citation>
    <scope>NUCLEOTIDE SEQUENCE</scope>
    <source>
        <strain evidence="10">BSK3Z-2</strain>
    </source>
</reference>
<dbReference type="Proteomes" id="UP000677016">
    <property type="component" value="Unassembled WGS sequence"/>
</dbReference>
<dbReference type="Pfam" id="PF00528">
    <property type="entry name" value="BPD_transp_1"/>
    <property type="match status" value="1"/>
</dbReference>
<proteinExistence type="inferred from homology"/>
<evidence type="ECO:0000256" key="5">
    <source>
        <dbReference type="ARBA" id="ARBA00022989"/>
    </source>
</evidence>
<evidence type="ECO:0000313" key="10">
    <source>
        <dbReference type="EMBL" id="MBR7741701.1"/>
    </source>
</evidence>
<dbReference type="PANTHER" id="PTHR43744:SF8">
    <property type="entry name" value="SN-GLYCEROL-3-PHOSPHATE TRANSPORT SYSTEM PERMEASE PROTEIN UGPE"/>
    <property type="match status" value="1"/>
</dbReference>
<feature type="transmembrane region" description="Helical" evidence="7">
    <location>
        <begin position="161"/>
        <end position="182"/>
    </location>
</feature>
<evidence type="ECO:0000256" key="6">
    <source>
        <dbReference type="ARBA" id="ARBA00023136"/>
    </source>
</evidence>
<dbReference type="GO" id="GO:0005886">
    <property type="term" value="C:plasma membrane"/>
    <property type="evidence" value="ECO:0007669"/>
    <property type="project" value="UniProtKB-SubCell"/>
</dbReference>
<dbReference type="PROSITE" id="PS50928">
    <property type="entry name" value="ABC_TM1"/>
    <property type="match status" value="1"/>
</dbReference>
<evidence type="ECO:0000313" key="11">
    <source>
        <dbReference type="Proteomes" id="UP000677016"/>
    </source>
</evidence>
<evidence type="ECO:0000256" key="3">
    <source>
        <dbReference type="ARBA" id="ARBA00022475"/>
    </source>
</evidence>
<keyword evidence="5 7" id="KW-1133">Transmembrane helix</keyword>
<evidence type="ECO:0000256" key="2">
    <source>
        <dbReference type="ARBA" id="ARBA00022448"/>
    </source>
</evidence>
<feature type="transmembrane region" description="Helical" evidence="7">
    <location>
        <begin position="203"/>
        <end position="225"/>
    </location>
</feature>
<sequence>MTLTSTRPAAAPTTPEPRRRRRRGSERGRAWRALLYVVLSIGAIVTCSPLLWTLVSAFKPTGQILRSESFWPDPVTLDNFRFLIENPEFPRYFLNSVVVSTSIVVANLLLASAVGYALAKLRFPGRRAVFVAVLLTFMIPAMVLFVPRFVTIAQLGLANTYAGMILPFVVTPISVFIMRQFISQLPDELLEAARIDGAGEIRIFARVFLPLCGPALATVGILTFVTSWNALLWNLVVAQRTDMYTLPVALTVMSQNEGMTNYGALLAGSLVTFAPIVVLFLFFQRYFVSGIATTGIK</sequence>
<organism evidence="10 11">
    <name type="scientific">Phycicoccus avicenniae</name>
    <dbReference type="NCBI Taxonomy" id="2828860"/>
    <lineage>
        <taxon>Bacteria</taxon>
        <taxon>Bacillati</taxon>
        <taxon>Actinomycetota</taxon>
        <taxon>Actinomycetes</taxon>
        <taxon>Micrococcales</taxon>
        <taxon>Intrasporangiaceae</taxon>
        <taxon>Phycicoccus</taxon>
    </lineage>
</organism>
<feature type="compositionally biased region" description="Low complexity" evidence="8">
    <location>
        <begin position="1"/>
        <end position="13"/>
    </location>
</feature>
<evidence type="ECO:0000256" key="8">
    <source>
        <dbReference type="SAM" id="MobiDB-lite"/>
    </source>
</evidence>
<dbReference type="InterPro" id="IPR000515">
    <property type="entry name" value="MetI-like"/>
</dbReference>
<dbReference type="InterPro" id="IPR035906">
    <property type="entry name" value="MetI-like_sf"/>
</dbReference>
<evidence type="ECO:0000256" key="7">
    <source>
        <dbReference type="RuleBase" id="RU363032"/>
    </source>
</evidence>
<comment type="caution">
    <text evidence="10">The sequence shown here is derived from an EMBL/GenBank/DDBJ whole genome shotgun (WGS) entry which is preliminary data.</text>
</comment>